<dbReference type="Proteomes" id="UP000824139">
    <property type="component" value="Unassembled WGS sequence"/>
</dbReference>
<gene>
    <name evidence="4" type="primary">pdxA</name>
    <name evidence="4" type="ORF">IAD41_02140</name>
</gene>
<dbReference type="EC" id="1.1.1.262" evidence="4"/>
<evidence type="ECO:0000256" key="2">
    <source>
        <dbReference type="ARBA" id="ARBA00023002"/>
    </source>
</evidence>
<protein>
    <submittedName>
        <fullName evidence="4">4-hydroxythreonine-4-phosphate dehydrogenase PdxA</fullName>
        <ecNumber evidence="4">1.1.1.262</ecNumber>
    </submittedName>
</protein>
<sequence length="305" mass="33716">MRNKIAITTGDPNGIGAEITIKALNKLNLPDYKIVLITNKKILDFYGKLDKDYEIIEIPFDAKIEPGRVTKECGEFSFQSVKKACEINPGAIVTAPVAKNALYLAGHKFNGQTEILQKYLAHDGQHAEMLFVAGQFRVLLLTRHCALKDVTISKKMLVEKIKKLNNIFEEKFEIIPPKFALCAFNPHAGEDGILGSEELEILNPAVKILQKKGINITYPLPADTLFVEAAKKYYAEKKLPYDCYIANYHDQGLIPIKTVAGDKTVNMTIGLDIIRTSPGHGTAFDIAGKNLADETGMIEAIKAVL</sequence>
<dbReference type="GO" id="GO:0046872">
    <property type="term" value="F:metal ion binding"/>
    <property type="evidence" value="ECO:0007669"/>
    <property type="project" value="UniProtKB-KW"/>
</dbReference>
<name>A0A9D1FUX6_9BACT</name>
<organism evidence="4 5">
    <name type="scientific">Candidatus Scatenecus faecavium</name>
    <dbReference type="NCBI Taxonomy" id="2840915"/>
    <lineage>
        <taxon>Bacteria</taxon>
        <taxon>Candidatus Scatenecus</taxon>
    </lineage>
</organism>
<evidence type="ECO:0000256" key="3">
    <source>
        <dbReference type="ARBA" id="ARBA00023027"/>
    </source>
</evidence>
<dbReference type="Gene3D" id="3.40.718.10">
    <property type="entry name" value="Isopropylmalate Dehydrogenase"/>
    <property type="match status" value="1"/>
</dbReference>
<dbReference type="SUPFAM" id="SSF53659">
    <property type="entry name" value="Isocitrate/Isopropylmalate dehydrogenase-like"/>
    <property type="match status" value="1"/>
</dbReference>
<keyword evidence="3" id="KW-0520">NAD</keyword>
<dbReference type="PANTHER" id="PTHR30004:SF6">
    <property type="entry name" value="D-THREONATE 4-PHOSPHATE DEHYDROGENASE"/>
    <property type="match status" value="1"/>
</dbReference>
<reference evidence="4" key="1">
    <citation type="submission" date="2020-10" db="EMBL/GenBank/DDBJ databases">
        <authorList>
            <person name="Gilroy R."/>
        </authorList>
    </citation>
    <scope>NUCLEOTIDE SEQUENCE</scope>
    <source>
        <strain evidence="4">CHK152-2994</strain>
    </source>
</reference>
<dbReference type="GO" id="GO:0051287">
    <property type="term" value="F:NAD binding"/>
    <property type="evidence" value="ECO:0007669"/>
    <property type="project" value="InterPro"/>
</dbReference>
<dbReference type="PANTHER" id="PTHR30004">
    <property type="entry name" value="4-HYDROXYTHREONINE-4-PHOSPHATE DEHYDROGENASE"/>
    <property type="match status" value="1"/>
</dbReference>
<evidence type="ECO:0000313" key="5">
    <source>
        <dbReference type="Proteomes" id="UP000824139"/>
    </source>
</evidence>
<dbReference type="InterPro" id="IPR005255">
    <property type="entry name" value="PdxA_fam"/>
</dbReference>
<dbReference type="GO" id="GO:0050570">
    <property type="term" value="F:4-hydroxythreonine-4-phosphate dehydrogenase activity"/>
    <property type="evidence" value="ECO:0007669"/>
    <property type="project" value="UniProtKB-EC"/>
</dbReference>
<comment type="caution">
    <text evidence="4">The sequence shown here is derived from an EMBL/GenBank/DDBJ whole genome shotgun (WGS) entry which is preliminary data.</text>
</comment>
<keyword evidence="2 4" id="KW-0560">Oxidoreductase</keyword>
<dbReference type="NCBIfam" id="TIGR00557">
    <property type="entry name" value="pdxA"/>
    <property type="match status" value="1"/>
</dbReference>
<dbReference type="Pfam" id="PF04166">
    <property type="entry name" value="PdxA"/>
    <property type="match status" value="1"/>
</dbReference>
<keyword evidence="1" id="KW-0479">Metal-binding</keyword>
<evidence type="ECO:0000256" key="1">
    <source>
        <dbReference type="ARBA" id="ARBA00022723"/>
    </source>
</evidence>
<dbReference type="AlphaFoldDB" id="A0A9D1FUX6"/>
<evidence type="ECO:0000313" key="4">
    <source>
        <dbReference type="EMBL" id="HIS82393.1"/>
    </source>
</evidence>
<reference evidence="4" key="2">
    <citation type="journal article" date="2021" name="PeerJ">
        <title>Extensive microbial diversity within the chicken gut microbiome revealed by metagenomics and culture.</title>
        <authorList>
            <person name="Gilroy R."/>
            <person name="Ravi A."/>
            <person name="Getino M."/>
            <person name="Pursley I."/>
            <person name="Horton D.L."/>
            <person name="Alikhan N.F."/>
            <person name="Baker D."/>
            <person name="Gharbi K."/>
            <person name="Hall N."/>
            <person name="Watson M."/>
            <person name="Adriaenssens E.M."/>
            <person name="Foster-Nyarko E."/>
            <person name="Jarju S."/>
            <person name="Secka A."/>
            <person name="Antonio M."/>
            <person name="Oren A."/>
            <person name="Chaudhuri R.R."/>
            <person name="La Ragione R."/>
            <person name="Hildebrand F."/>
            <person name="Pallen M.J."/>
        </authorList>
    </citation>
    <scope>NUCLEOTIDE SEQUENCE</scope>
    <source>
        <strain evidence="4">CHK152-2994</strain>
    </source>
</reference>
<dbReference type="EMBL" id="DVJO01000048">
    <property type="protein sequence ID" value="HIS82393.1"/>
    <property type="molecule type" value="Genomic_DNA"/>
</dbReference>
<proteinExistence type="predicted"/>
<accession>A0A9D1FUX6</accession>